<dbReference type="EMBL" id="KX868552">
    <property type="protein sequence ID" value="AQZ36586.1"/>
    <property type="molecule type" value="Genomic_DNA"/>
</dbReference>
<protein>
    <submittedName>
        <fullName evidence="1">Uncharacterized protein</fullName>
    </submittedName>
</protein>
<keyword evidence="1" id="KW-0614">Plasmid</keyword>
<dbReference type="AlphaFoldDB" id="A0A1U9Y6D6"/>
<organism evidence="1">
    <name type="scientific">Klebsiella variicola</name>
    <dbReference type="NCBI Taxonomy" id="244366"/>
    <lineage>
        <taxon>Bacteria</taxon>
        <taxon>Pseudomonadati</taxon>
        <taxon>Pseudomonadota</taxon>
        <taxon>Gammaproteobacteria</taxon>
        <taxon>Enterobacterales</taxon>
        <taxon>Enterobacteriaceae</taxon>
        <taxon>Klebsiella/Raoultella group</taxon>
        <taxon>Klebsiella</taxon>
        <taxon>Klebsiella pneumoniae complex</taxon>
    </lineage>
</organism>
<evidence type="ECO:0000313" key="1">
    <source>
        <dbReference type="EMBL" id="AQZ36586.1"/>
    </source>
</evidence>
<proteinExistence type="predicted"/>
<reference evidence="1" key="1">
    <citation type="submission" date="2016-09" db="EMBL/GenBank/DDBJ databases">
        <title>Complete sequence of a blaIMI-2 plasmid from a clinical Klebsiella variicola isolate.</title>
        <authorList>
            <person name="Findlay J."/>
            <person name="Hopkins K.L."/>
            <person name="Meunier D."/>
            <person name="Woodford N."/>
        </authorList>
    </citation>
    <scope>NUCLEOTIDE SEQUENCE</scope>
    <source>
        <strain evidence="1">H152460787</strain>
        <plasmid evidence="1">pJF-787</plasmid>
    </source>
</reference>
<geneLocation type="plasmid" evidence="1">
    <name>pJF-787</name>
</geneLocation>
<name>A0A1U9Y6D6_KLEVA</name>
<sequence>MLPSGIRIWQPEFPTKILSRKTGAVHLTLLDGMADHAVQRLDGVGGVDHFADILRVSEERGKVGPVGLPAPAYLWIPVVPRIDSI</sequence>
<accession>A0A1U9Y6D6</accession>